<feature type="compositionally biased region" description="Low complexity" evidence="18">
    <location>
        <begin position="84"/>
        <end position="103"/>
    </location>
</feature>
<evidence type="ECO:0000256" key="1">
    <source>
        <dbReference type="ARBA" id="ARBA00001946"/>
    </source>
</evidence>
<keyword evidence="12" id="KW-0829">Tyrosine-protein kinase</keyword>
<dbReference type="InterPro" id="IPR011009">
    <property type="entry name" value="Kinase-like_dom_sf"/>
</dbReference>
<comment type="cofactor">
    <cofactor evidence="1">
        <name>Mg(2+)</name>
        <dbReference type="ChEBI" id="CHEBI:18420"/>
    </cofactor>
</comment>
<name>A0A8B7XZR6_ACAPL</name>
<feature type="region of interest" description="Disordered" evidence="18">
    <location>
        <begin position="831"/>
        <end position="859"/>
    </location>
</feature>
<feature type="compositionally biased region" description="Basic and acidic residues" evidence="18">
    <location>
        <begin position="510"/>
        <end position="531"/>
    </location>
</feature>
<keyword evidence="5" id="KW-0723">Serine/threonine-protein kinase</keyword>
<dbReference type="GO" id="GO:0046872">
    <property type="term" value="F:metal ion binding"/>
    <property type="evidence" value="ECO:0007669"/>
    <property type="project" value="UniProtKB-KW"/>
</dbReference>
<dbReference type="PRINTS" id="PR00109">
    <property type="entry name" value="TYRKINASE"/>
</dbReference>
<keyword evidence="6" id="KW-0808">Transferase</keyword>
<dbReference type="Gene3D" id="4.10.680.10">
    <property type="entry name" value="Cdc42-like binding domain"/>
    <property type="match status" value="1"/>
</dbReference>
<dbReference type="Pfam" id="PF22931">
    <property type="entry name" value="SAM_TNK"/>
    <property type="match status" value="1"/>
</dbReference>
<evidence type="ECO:0000313" key="23">
    <source>
        <dbReference type="RefSeq" id="XP_022085525.1"/>
    </source>
</evidence>
<dbReference type="PROSITE" id="PS00107">
    <property type="entry name" value="PROTEIN_KINASE_ATP"/>
    <property type="match status" value="1"/>
</dbReference>
<dbReference type="Gene3D" id="1.10.510.10">
    <property type="entry name" value="Transferase(Phosphotransferase) domain 1"/>
    <property type="match status" value="1"/>
</dbReference>
<keyword evidence="7" id="KW-0479">Metal-binding</keyword>
<sequence>MEESENLEWLRELLEETQLLQFFSSIHDDLHLSRLEHFDYVKSEDLEKIGMGRPAVRRLLDAVKRRRRRTFLGRVLNRKGESGAGAAKAKVTSGQPLSESQASSSSLKHGLTCLIGESELTLHEKLGDGSFGVVRRGLWTTPGHRQVDVAVKCLRNDAVRQAGFFEDFVQEINSMHLLDHANLIRLYGVVIASPFMMVTELAPLGALVDRLRSKPDEFLIATLCDYTVQIASGMEYLESKHFLHRDLAARNILLCNTDKIKIGDFGLMRALPVTETYYVMTEHKKVPYAWCAPESLKTRQFSHASDVWMFGVTLWEIFTFGEEPWLGYNGAQILHKIDKEGERLPKPERSPTSVYELMQQCWHQSPGERPNFSALKERLIQIRPTDMKAQQNVNTDQLDKMVMEVGDTIAVMDGRPDSTWWRGQNRRTKQVGYFQRRYVSPPSGSLRQEDISLPLRDSLIHTGHSGPDGESWGHPDVIDEVYRIPMEPFDDHFGECGDFGDSRPALLLSDRSKSSSSSKEKDLAAKRDRATRSSGRASKQLSQAKRSRNQGEEIRAGSSVFYVRASPEADGADSRQEKDTELLIDFSETLDGSADGGQDLPESHSQSLALLDMSLPDNELHQIPTPLRPEPSHDLISSDPFSLTIGATLTQGGQKSEHENFSAMSNNIAGNPVKQHYASTQDSVSKFRDDYQLSMPAARKTNPFDSYRSHVSDAQTFGSQSSSPSVQHRYDAVADDPGPEFPQNVTAKSRSGPCSRPLSDSGMVHVFKPQQKYVDTKGTGARSSLVKGRHLYDDVPEETGHPPVANTPKNWVHFYDEVPTENDDCNGKTKEVPQMVDPVPRSHQKPVQQVRRYSPFSQDTPVARKAASLISATVTLEKVGAKSASCHNDRGFQDISQFRSDFGSSKSGDDNNKPGCARSDGTEISKSFLATDGDAHQSSSDRAPLIGKDHSCIQDDLKPGKLVSKFLKPDDNMMLMNFPTKGKKDEGDTENESEQRPELPPRMPVAGQQPAGRRHSRKLDRSERKSDPLHLNTRSRHEWTQQRNEEESLSCPIFNSDSNLPEDQKPPLPPRKPVPESSDHLRHFVRPVEESKSKIYPIMRDGVKLSNTHYFLLPPKPLSVVHTVDRSSPPSPEVDLGEPPVSPSFGVKSPTTAHIRPIMRDGKQASDTHYLVTPGRSTVFTDSLNAHSTSVGDQGHKTVHSFSSRGAQSSADGKASLPRNALDLSTLSPILPQPNTKTIQYTRSNSFGPSSSALTTEDSDLMASETKSSAIQKMRQVQAQVHGVTMEECRNVLIGNAWHVDNAVHELKIEQLFQLGNVTRERCESLLRSLDWNLQLASSVILDQS</sequence>
<dbReference type="InterPro" id="IPR008266">
    <property type="entry name" value="Tyr_kinase_AS"/>
</dbReference>
<dbReference type="Gene3D" id="3.30.200.20">
    <property type="entry name" value="Phosphorylase Kinase, domain 1"/>
    <property type="match status" value="1"/>
</dbReference>
<feature type="compositionally biased region" description="Basic and acidic residues" evidence="18">
    <location>
        <begin position="1073"/>
        <end position="1086"/>
    </location>
</feature>
<feature type="region of interest" description="Disordered" evidence="18">
    <location>
        <begin position="742"/>
        <end position="762"/>
    </location>
</feature>
<evidence type="ECO:0000256" key="15">
    <source>
        <dbReference type="ARBA" id="ARBA00060742"/>
    </source>
</evidence>
<dbReference type="Pfam" id="PF07714">
    <property type="entry name" value="PK_Tyr_Ser-Thr"/>
    <property type="match status" value="1"/>
</dbReference>
<dbReference type="CDD" id="cd09539">
    <property type="entry name" value="SAM_TNK-like"/>
    <property type="match status" value="1"/>
</dbReference>
<feature type="domain" description="UBA" evidence="21">
    <location>
        <begin position="1303"/>
        <end position="1344"/>
    </location>
</feature>
<evidence type="ECO:0000256" key="13">
    <source>
        <dbReference type="ARBA" id="ARBA00023329"/>
    </source>
</evidence>
<evidence type="ECO:0000256" key="11">
    <source>
        <dbReference type="ARBA" id="ARBA00022842"/>
    </source>
</evidence>
<dbReference type="InterPro" id="IPR000719">
    <property type="entry name" value="Prot_kinase_dom"/>
</dbReference>
<evidence type="ECO:0000256" key="9">
    <source>
        <dbReference type="ARBA" id="ARBA00022777"/>
    </source>
</evidence>
<feature type="compositionally biased region" description="Basic and acidic residues" evidence="18">
    <location>
        <begin position="1019"/>
        <end position="1028"/>
    </location>
</feature>
<keyword evidence="9" id="KW-0418">Kinase</keyword>
<dbReference type="InterPro" id="IPR049587">
    <property type="entry name" value="TNK-like_SAM"/>
</dbReference>
<evidence type="ECO:0000256" key="3">
    <source>
        <dbReference type="ARBA" id="ARBA00022443"/>
    </source>
</evidence>
<feature type="region of interest" description="Disordered" evidence="18">
    <location>
        <begin position="1188"/>
        <end position="1258"/>
    </location>
</feature>
<dbReference type="KEGG" id="aplc:110976511"/>
<dbReference type="RefSeq" id="XP_022085526.1">
    <property type="nucleotide sequence ID" value="XM_022229834.1"/>
</dbReference>
<evidence type="ECO:0000256" key="18">
    <source>
        <dbReference type="SAM" id="MobiDB-lite"/>
    </source>
</evidence>
<dbReference type="InterPro" id="IPR017441">
    <property type="entry name" value="Protein_kinase_ATP_BS"/>
</dbReference>
<dbReference type="GO" id="GO:0005524">
    <property type="term" value="F:ATP binding"/>
    <property type="evidence" value="ECO:0007669"/>
    <property type="project" value="UniProtKB-UniRule"/>
</dbReference>
<comment type="catalytic activity">
    <reaction evidence="14">
        <text>L-threonyl-[protein] + ATP = O-phospho-L-threonyl-[protein] + ADP + H(+)</text>
        <dbReference type="Rhea" id="RHEA:46608"/>
        <dbReference type="Rhea" id="RHEA-COMP:11060"/>
        <dbReference type="Rhea" id="RHEA-COMP:11605"/>
        <dbReference type="ChEBI" id="CHEBI:15378"/>
        <dbReference type="ChEBI" id="CHEBI:30013"/>
        <dbReference type="ChEBI" id="CHEBI:30616"/>
        <dbReference type="ChEBI" id="CHEBI:61977"/>
        <dbReference type="ChEBI" id="CHEBI:456216"/>
        <dbReference type="EC" id="2.7.11.1"/>
    </reaction>
</comment>
<organism evidence="22 23">
    <name type="scientific">Acanthaster planci</name>
    <name type="common">Crown-of-thorns starfish</name>
    <dbReference type="NCBI Taxonomy" id="133434"/>
    <lineage>
        <taxon>Eukaryota</taxon>
        <taxon>Metazoa</taxon>
        <taxon>Echinodermata</taxon>
        <taxon>Eleutherozoa</taxon>
        <taxon>Asterozoa</taxon>
        <taxon>Asteroidea</taxon>
        <taxon>Valvatacea</taxon>
        <taxon>Valvatida</taxon>
        <taxon>Acanthasteridae</taxon>
        <taxon>Acanthaster</taxon>
    </lineage>
</organism>
<feature type="region of interest" description="Disordered" evidence="18">
    <location>
        <begin position="898"/>
        <end position="954"/>
    </location>
</feature>
<evidence type="ECO:0000256" key="4">
    <source>
        <dbReference type="ARBA" id="ARBA00022490"/>
    </source>
</evidence>
<evidence type="ECO:0000259" key="20">
    <source>
        <dbReference type="PROSITE" id="PS50011"/>
    </source>
</evidence>
<feature type="domain" description="Protein kinase" evidence="20">
    <location>
        <begin position="120"/>
        <end position="380"/>
    </location>
</feature>
<dbReference type="PROSITE" id="PS50002">
    <property type="entry name" value="SH3"/>
    <property type="match status" value="1"/>
</dbReference>
<dbReference type="PANTHER" id="PTHR24418">
    <property type="entry name" value="TYROSINE-PROTEIN KINASE"/>
    <property type="match status" value="1"/>
</dbReference>
<dbReference type="InterPro" id="IPR036028">
    <property type="entry name" value="SH3-like_dom_sf"/>
</dbReference>
<keyword evidence="22" id="KW-1185">Reference proteome</keyword>
<keyword evidence="11" id="KW-0460">Magnesium</keyword>
<dbReference type="Pfam" id="PF09027">
    <property type="entry name" value="GTPase_binding"/>
    <property type="match status" value="1"/>
</dbReference>
<dbReference type="SUPFAM" id="SSF56112">
    <property type="entry name" value="Protein kinase-like (PK-like)"/>
    <property type="match status" value="1"/>
</dbReference>
<dbReference type="InterPro" id="IPR001245">
    <property type="entry name" value="Ser-Thr/Tyr_kinase_cat_dom"/>
</dbReference>
<keyword evidence="10 17" id="KW-0067">ATP-binding</keyword>
<dbReference type="FunFam" id="3.30.200.20:FF:000107">
    <property type="entry name" value="Putative activated CDC42 kinase 1"/>
    <property type="match status" value="1"/>
</dbReference>
<protein>
    <submittedName>
        <fullName evidence="23 24">Activated CDC42 kinase 1-like</fullName>
    </submittedName>
</protein>
<accession>A0A8B7XZR6</accession>
<dbReference type="PROSITE" id="PS50030">
    <property type="entry name" value="UBA"/>
    <property type="match status" value="1"/>
</dbReference>
<feature type="compositionally biased region" description="Polar residues" evidence="18">
    <location>
        <begin position="1200"/>
        <end position="1211"/>
    </location>
</feature>
<evidence type="ECO:0000256" key="10">
    <source>
        <dbReference type="ARBA" id="ARBA00022840"/>
    </source>
</evidence>
<evidence type="ECO:0000256" key="7">
    <source>
        <dbReference type="ARBA" id="ARBA00022723"/>
    </source>
</evidence>
<evidence type="ECO:0000313" key="24">
    <source>
        <dbReference type="RefSeq" id="XP_022085526.1"/>
    </source>
</evidence>
<keyword evidence="8 17" id="KW-0547">Nucleotide-binding</keyword>
<feature type="region of interest" description="Disordered" evidence="18">
    <location>
        <begin position="972"/>
        <end position="1086"/>
    </location>
</feature>
<dbReference type="GO" id="GO:0004674">
    <property type="term" value="F:protein serine/threonine kinase activity"/>
    <property type="evidence" value="ECO:0007669"/>
    <property type="project" value="UniProtKB-KW"/>
</dbReference>
<dbReference type="PROSITE" id="PS50011">
    <property type="entry name" value="PROTEIN_KINASE_DOM"/>
    <property type="match status" value="1"/>
</dbReference>
<evidence type="ECO:0000256" key="17">
    <source>
        <dbReference type="PROSITE-ProRule" id="PRU10141"/>
    </source>
</evidence>
<feature type="binding site" evidence="17">
    <location>
        <position position="152"/>
    </location>
    <ligand>
        <name>ATP</name>
        <dbReference type="ChEBI" id="CHEBI:30616"/>
    </ligand>
</feature>
<dbReference type="FunFam" id="1.10.510.10:FF:000080">
    <property type="entry name" value="Putative activated CDC42 kinase 1"/>
    <property type="match status" value="1"/>
</dbReference>
<comment type="subcellular location">
    <subcellularLocation>
        <location evidence="2">Cytoplasmic vesicle</location>
        <location evidence="2">Clathrin-coated vesicle</location>
    </subcellularLocation>
</comment>
<dbReference type="PROSITE" id="PS00109">
    <property type="entry name" value="PROTEIN_KINASE_TYR"/>
    <property type="match status" value="1"/>
</dbReference>
<dbReference type="InterPro" id="IPR015116">
    <property type="entry name" value="Cdc42-bd-like"/>
</dbReference>
<feature type="compositionally biased region" description="Polar residues" evidence="18">
    <location>
        <begin position="532"/>
        <end position="544"/>
    </location>
</feature>
<feature type="compositionally biased region" description="Polar residues" evidence="18">
    <location>
        <begin position="1223"/>
        <end position="1256"/>
    </location>
</feature>
<dbReference type="SMART" id="SM00219">
    <property type="entry name" value="TyrKc"/>
    <property type="match status" value="1"/>
</dbReference>
<dbReference type="RefSeq" id="XP_022085525.1">
    <property type="nucleotide sequence ID" value="XM_022229833.1"/>
</dbReference>
<dbReference type="InterPro" id="IPR015940">
    <property type="entry name" value="UBA"/>
</dbReference>
<feature type="region of interest" description="Disordered" evidence="18">
    <location>
        <begin position="1123"/>
        <end position="1150"/>
    </location>
</feature>
<dbReference type="CDD" id="cd05040">
    <property type="entry name" value="PTKc_Ack_like"/>
    <property type="match status" value="1"/>
</dbReference>
<feature type="compositionally biased region" description="Basic and acidic residues" evidence="18">
    <location>
        <begin position="1035"/>
        <end position="1046"/>
    </location>
</feature>
<evidence type="ECO:0000256" key="5">
    <source>
        <dbReference type="ARBA" id="ARBA00022527"/>
    </source>
</evidence>
<feature type="region of interest" description="Disordered" evidence="18">
    <location>
        <begin position="83"/>
        <end position="103"/>
    </location>
</feature>
<evidence type="ECO:0000256" key="6">
    <source>
        <dbReference type="ARBA" id="ARBA00022679"/>
    </source>
</evidence>
<dbReference type="GO" id="GO:0004713">
    <property type="term" value="F:protein tyrosine kinase activity"/>
    <property type="evidence" value="ECO:0007669"/>
    <property type="project" value="UniProtKB-KW"/>
</dbReference>
<dbReference type="OMA" id="VPYAWCA"/>
<proteinExistence type="inferred from homology"/>
<evidence type="ECO:0000256" key="12">
    <source>
        <dbReference type="ARBA" id="ARBA00023137"/>
    </source>
</evidence>
<dbReference type="InterPro" id="IPR055175">
    <property type="entry name" value="ACK/TNK-like_SAM"/>
</dbReference>
<feature type="domain" description="SH3" evidence="19">
    <location>
        <begin position="382"/>
        <end position="444"/>
    </location>
</feature>
<dbReference type="InterPro" id="IPR050198">
    <property type="entry name" value="Non-receptor_tyrosine_kinases"/>
</dbReference>
<evidence type="ECO:0000313" key="22">
    <source>
        <dbReference type="Proteomes" id="UP000694845"/>
    </source>
</evidence>
<dbReference type="Proteomes" id="UP000694845">
    <property type="component" value="Unplaced"/>
</dbReference>
<dbReference type="InterPro" id="IPR001452">
    <property type="entry name" value="SH3_domain"/>
</dbReference>
<dbReference type="GO" id="GO:0030136">
    <property type="term" value="C:clathrin-coated vesicle"/>
    <property type="evidence" value="ECO:0007669"/>
    <property type="project" value="UniProtKB-SubCell"/>
</dbReference>
<keyword evidence="13" id="KW-0968">Cytoplasmic vesicle</keyword>
<dbReference type="InterPro" id="IPR037085">
    <property type="entry name" value="Cdc42-bd-like_dom_sf"/>
</dbReference>
<gene>
    <name evidence="23 24" type="primary">LOC110976511</name>
</gene>
<evidence type="ECO:0000259" key="21">
    <source>
        <dbReference type="PROSITE" id="PS50030"/>
    </source>
</evidence>
<evidence type="ECO:0000256" key="16">
    <source>
        <dbReference type="PROSITE-ProRule" id="PRU00192"/>
    </source>
</evidence>
<comment type="similarity">
    <text evidence="15">Belongs to the protein kinase superfamily. Tyr protein kinase family.</text>
</comment>
<dbReference type="SUPFAM" id="SSF50044">
    <property type="entry name" value="SH3-domain"/>
    <property type="match status" value="1"/>
</dbReference>
<dbReference type="InterPro" id="IPR020635">
    <property type="entry name" value="Tyr_kinase_cat_dom"/>
</dbReference>
<reference evidence="23 24" key="1">
    <citation type="submission" date="2025-04" db="UniProtKB">
        <authorList>
            <consortium name="RefSeq"/>
        </authorList>
    </citation>
    <scope>IDENTIFICATION</scope>
</reference>
<evidence type="ECO:0000259" key="19">
    <source>
        <dbReference type="PROSITE" id="PS50002"/>
    </source>
</evidence>
<evidence type="ECO:0000256" key="14">
    <source>
        <dbReference type="ARBA" id="ARBA00047899"/>
    </source>
</evidence>
<keyword evidence="4" id="KW-0963">Cytoplasm</keyword>
<dbReference type="OrthoDB" id="635774at2759"/>
<keyword evidence="3 16" id="KW-0728">SH3 domain</keyword>
<feature type="region of interest" description="Disordered" evidence="18">
    <location>
        <begin position="509"/>
        <end position="553"/>
    </location>
</feature>
<evidence type="ECO:0000256" key="8">
    <source>
        <dbReference type="ARBA" id="ARBA00022741"/>
    </source>
</evidence>
<evidence type="ECO:0000256" key="2">
    <source>
        <dbReference type="ARBA" id="ARBA00004132"/>
    </source>
</evidence>
<dbReference type="GeneID" id="110976511"/>